<evidence type="ECO:0000256" key="5">
    <source>
        <dbReference type="ARBA" id="ARBA00013189"/>
    </source>
</evidence>
<evidence type="ECO:0000259" key="10">
    <source>
        <dbReference type="Pfam" id="PF16363"/>
    </source>
</evidence>
<dbReference type="GO" id="GO:0003978">
    <property type="term" value="F:UDP-glucose 4-epimerase activity"/>
    <property type="evidence" value="ECO:0007669"/>
    <property type="project" value="UniProtKB-EC"/>
</dbReference>
<feature type="domain" description="NAD(P)-binding" evidence="10">
    <location>
        <begin position="6"/>
        <end position="326"/>
    </location>
</feature>
<sequence>MKKIVVTGGLGYIGSHTVVALQLAGFEVVIIDNLSNSSLDVLQGIETISGIKPQFEELDLRDKPATISFFKKHLTIEGIIHFAASKAVGESVTNPLLYYENNLSTLITILQQIQHKKQISFIFSSSCTVYGQAEKMPISENAPIQQAFSPYGNTKQIGEEILQDTAQIANGLQVISLRYFNPIGAHASTEIGELPNGVPQNLVPFITQTAIGLRKELAVFGNDYPTEDGTCIRDYIHVVDLAEAHVIALKRLLDKKHETSFEVFNIGTGKGSSVLEVIESFERVSQQKLNYKIIDRREGDVISAYADTTKANTILGWKATSTLDEAMLSAWKWEQKIRKTN</sequence>
<evidence type="ECO:0000256" key="9">
    <source>
        <dbReference type="RuleBase" id="RU366046"/>
    </source>
</evidence>
<evidence type="ECO:0000256" key="7">
    <source>
        <dbReference type="ARBA" id="ARBA00023027"/>
    </source>
</evidence>
<dbReference type="Gene3D" id="3.40.50.720">
    <property type="entry name" value="NAD(P)-binding Rossmann-like Domain"/>
    <property type="match status" value="1"/>
</dbReference>
<dbReference type="InterPro" id="IPR036291">
    <property type="entry name" value="NAD(P)-bd_dom_sf"/>
</dbReference>
<keyword evidence="12" id="KW-1185">Reference proteome</keyword>
<dbReference type="EC" id="5.1.3.2" evidence="5 9"/>
<evidence type="ECO:0000256" key="1">
    <source>
        <dbReference type="ARBA" id="ARBA00000083"/>
    </source>
</evidence>
<dbReference type="NCBIfam" id="TIGR01179">
    <property type="entry name" value="galE"/>
    <property type="match status" value="1"/>
</dbReference>
<dbReference type="Pfam" id="PF16363">
    <property type="entry name" value="GDP_Man_Dehyd"/>
    <property type="match status" value="1"/>
</dbReference>
<comment type="subunit">
    <text evidence="9">Homodimer.</text>
</comment>
<dbReference type="PRINTS" id="PR01713">
    <property type="entry name" value="NUCEPIMERASE"/>
</dbReference>
<evidence type="ECO:0000256" key="2">
    <source>
        <dbReference type="ARBA" id="ARBA00001911"/>
    </source>
</evidence>
<gene>
    <name evidence="11" type="primary">galE</name>
    <name evidence="11" type="ORF">H2O64_00935</name>
</gene>
<name>A0ABR7Q3X0_9FLAO</name>
<keyword evidence="8 9" id="KW-0413">Isomerase</keyword>
<evidence type="ECO:0000256" key="4">
    <source>
        <dbReference type="ARBA" id="ARBA00007637"/>
    </source>
</evidence>
<comment type="catalytic activity">
    <reaction evidence="1 9">
        <text>UDP-alpha-D-glucose = UDP-alpha-D-galactose</text>
        <dbReference type="Rhea" id="RHEA:22168"/>
        <dbReference type="ChEBI" id="CHEBI:58885"/>
        <dbReference type="ChEBI" id="CHEBI:66914"/>
        <dbReference type="EC" id="5.1.3.2"/>
    </reaction>
</comment>
<dbReference type="EMBL" id="JACGWS010000001">
    <property type="protein sequence ID" value="MBC8753213.1"/>
    <property type="molecule type" value="Genomic_DNA"/>
</dbReference>
<dbReference type="SUPFAM" id="SSF51735">
    <property type="entry name" value="NAD(P)-binding Rossmann-fold domains"/>
    <property type="match status" value="1"/>
</dbReference>
<reference evidence="11 12" key="1">
    <citation type="submission" date="2020-07" db="EMBL/GenBank/DDBJ databases">
        <title>Description of Kordia aestuariivivens sp. nov., isolated from a tidal flat.</title>
        <authorList>
            <person name="Park S."/>
            <person name="Yoon J.-H."/>
        </authorList>
    </citation>
    <scope>NUCLEOTIDE SEQUENCE [LARGE SCALE GENOMIC DNA]</scope>
    <source>
        <strain evidence="11 12">YSTF-M3</strain>
    </source>
</reference>
<accession>A0ABR7Q3X0</accession>
<evidence type="ECO:0000256" key="3">
    <source>
        <dbReference type="ARBA" id="ARBA00004947"/>
    </source>
</evidence>
<evidence type="ECO:0000313" key="12">
    <source>
        <dbReference type="Proteomes" id="UP000619238"/>
    </source>
</evidence>
<keyword evidence="7 9" id="KW-0520">NAD</keyword>
<organism evidence="11 12">
    <name type="scientific">Kordia aestuariivivens</name>
    <dbReference type="NCBI Taxonomy" id="2759037"/>
    <lineage>
        <taxon>Bacteria</taxon>
        <taxon>Pseudomonadati</taxon>
        <taxon>Bacteroidota</taxon>
        <taxon>Flavobacteriia</taxon>
        <taxon>Flavobacteriales</taxon>
        <taxon>Flavobacteriaceae</taxon>
        <taxon>Kordia</taxon>
    </lineage>
</organism>
<dbReference type="InterPro" id="IPR016040">
    <property type="entry name" value="NAD(P)-bd_dom"/>
</dbReference>
<keyword evidence="9" id="KW-0119">Carbohydrate metabolism</keyword>
<dbReference type="InterPro" id="IPR005886">
    <property type="entry name" value="UDP_G4E"/>
</dbReference>
<dbReference type="PANTHER" id="PTHR43725">
    <property type="entry name" value="UDP-GLUCOSE 4-EPIMERASE"/>
    <property type="match status" value="1"/>
</dbReference>
<comment type="pathway">
    <text evidence="3 9">Carbohydrate metabolism; galactose metabolism.</text>
</comment>
<dbReference type="CDD" id="cd05247">
    <property type="entry name" value="UDP_G4E_1_SDR_e"/>
    <property type="match status" value="1"/>
</dbReference>
<protein>
    <recommendedName>
        <fullName evidence="6 9">UDP-glucose 4-epimerase</fullName>
        <ecNumber evidence="5 9">5.1.3.2</ecNumber>
    </recommendedName>
</protein>
<dbReference type="Proteomes" id="UP000619238">
    <property type="component" value="Unassembled WGS sequence"/>
</dbReference>
<dbReference type="PANTHER" id="PTHR43725:SF47">
    <property type="entry name" value="UDP-GLUCOSE 4-EPIMERASE"/>
    <property type="match status" value="1"/>
</dbReference>
<comment type="similarity">
    <text evidence="4 9">Belongs to the NAD(P)-dependent epimerase/dehydratase family.</text>
</comment>
<dbReference type="RefSeq" id="WP_187560254.1">
    <property type="nucleotide sequence ID" value="NZ_JACGWS010000001.1"/>
</dbReference>
<evidence type="ECO:0000256" key="8">
    <source>
        <dbReference type="ARBA" id="ARBA00023235"/>
    </source>
</evidence>
<evidence type="ECO:0000313" key="11">
    <source>
        <dbReference type="EMBL" id="MBC8753213.1"/>
    </source>
</evidence>
<comment type="cofactor">
    <cofactor evidence="2 9">
        <name>NAD(+)</name>
        <dbReference type="ChEBI" id="CHEBI:57540"/>
    </cofactor>
</comment>
<proteinExistence type="inferred from homology"/>
<dbReference type="Gene3D" id="3.90.25.10">
    <property type="entry name" value="UDP-galactose 4-epimerase, domain 1"/>
    <property type="match status" value="1"/>
</dbReference>
<evidence type="ECO:0000256" key="6">
    <source>
        <dbReference type="ARBA" id="ARBA00018569"/>
    </source>
</evidence>
<comment type="caution">
    <text evidence="11">The sequence shown here is derived from an EMBL/GenBank/DDBJ whole genome shotgun (WGS) entry which is preliminary data.</text>
</comment>